<keyword evidence="2" id="KW-1185">Reference proteome</keyword>
<organism evidence="1 2">
    <name type="scientific">Brachionus plicatilis</name>
    <name type="common">Marine rotifer</name>
    <name type="synonym">Brachionus muelleri</name>
    <dbReference type="NCBI Taxonomy" id="10195"/>
    <lineage>
        <taxon>Eukaryota</taxon>
        <taxon>Metazoa</taxon>
        <taxon>Spiralia</taxon>
        <taxon>Gnathifera</taxon>
        <taxon>Rotifera</taxon>
        <taxon>Eurotatoria</taxon>
        <taxon>Monogononta</taxon>
        <taxon>Pseudotrocha</taxon>
        <taxon>Ploima</taxon>
        <taxon>Brachionidae</taxon>
        <taxon>Brachionus</taxon>
    </lineage>
</organism>
<name>A0A3M7RIX6_BRAPC</name>
<dbReference type="EMBL" id="REGN01003264">
    <property type="protein sequence ID" value="RNA23546.1"/>
    <property type="molecule type" value="Genomic_DNA"/>
</dbReference>
<protein>
    <submittedName>
        <fullName evidence="1">Uncharacterized protein</fullName>
    </submittedName>
</protein>
<reference evidence="1 2" key="1">
    <citation type="journal article" date="2018" name="Sci. Rep.">
        <title>Genomic signatures of local adaptation to the degree of environmental predictability in rotifers.</title>
        <authorList>
            <person name="Franch-Gras L."/>
            <person name="Hahn C."/>
            <person name="Garcia-Roger E.M."/>
            <person name="Carmona M.J."/>
            <person name="Serra M."/>
            <person name="Gomez A."/>
        </authorList>
    </citation>
    <scope>NUCLEOTIDE SEQUENCE [LARGE SCALE GENOMIC DNA]</scope>
    <source>
        <strain evidence="1">HYR1</strain>
    </source>
</reference>
<dbReference type="AlphaFoldDB" id="A0A3M7RIX6"/>
<proteinExistence type="predicted"/>
<gene>
    <name evidence="1" type="ORF">BpHYR1_030787</name>
</gene>
<comment type="caution">
    <text evidence="1">The sequence shown here is derived from an EMBL/GenBank/DDBJ whole genome shotgun (WGS) entry which is preliminary data.</text>
</comment>
<dbReference type="Proteomes" id="UP000276133">
    <property type="component" value="Unassembled WGS sequence"/>
</dbReference>
<evidence type="ECO:0000313" key="2">
    <source>
        <dbReference type="Proteomes" id="UP000276133"/>
    </source>
</evidence>
<accession>A0A3M7RIX6</accession>
<evidence type="ECO:0000313" key="1">
    <source>
        <dbReference type="EMBL" id="RNA23546.1"/>
    </source>
</evidence>
<sequence>MSKKCAEIDNFFERKGLKIHMGNQSWSHILGEGYTGDQLVTYDCRPHKNYKIIKNYFLNAFIQYQ</sequence>